<gene>
    <name evidence="1" type="ORF">HU751_13860</name>
</gene>
<organism evidence="1">
    <name type="scientific">Pseudomonas peradeniyensis</name>
    <dbReference type="NCBI Taxonomy" id="2745488"/>
    <lineage>
        <taxon>Bacteria</taxon>
        <taxon>Pseudomonadati</taxon>
        <taxon>Pseudomonadota</taxon>
        <taxon>Gammaproteobacteria</taxon>
        <taxon>Pseudomonadales</taxon>
        <taxon>Pseudomonadaceae</taxon>
        <taxon>Pseudomonas</taxon>
    </lineage>
</organism>
<proteinExistence type="predicted"/>
<accession>A0A923G9U4</accession>
<evidence type="ECO:0000313" key="1">
    <source>
        <dbReference type="EMBL" id="MBC3446864.1"/>
    </source>
</evidence>
<reference evidence="1" key="2">
    <citation type="submission" date="2020-07" db="EMBL/GenBank/DDBJ databases">
        <authorList>
            <person name="Lood C."/>
            <person name="Girard L."/>
        </authorList>
    </citation>
    <scope>NUCLEOTIDE SEQUENCE</scope>
    <source>
        <strain evidence="1">BW13M1</strain>
    </source>
</reference>
<sequence length="85" mass="9113">MQTEMHPAFKAKLAVLAALLERSQAVRDEARAKAEKGSPRYQASGHGGTWDVVEIATGAVQGFAFSYRTALRFVDAMEVGAASKT</sequence>
<dbReference type="RefSeq" id="WP_186733626.1">
    <property type="nucleotide sequence ID" value="NZ_JABWRJ020000004.1"/>
</dbReference>
<dbReference type="EMBL" id="JABWRJ010000016">
    <property type="protein sequence ID" value="MBC3446864.1"/>
    <property type="molecule type" value="Genomic_DNA"/>
</dbReference>
<comment type="caution">
    <text evidence="1">The sequence shown here is derived from an EMBL/GenBank/DDBJ whole genome shotgun (WGS) entry which is preliminary data.</text>
</comment>
<dbReference type="AlphaFoldDB" id="A0A923G9U4"/>
<reference evidence="1" key="1">
    <citation type="journal article" date="2020" name="Microorganisms">
        <title>Reliable Identification of Environmental Pseudomonas Isolates Using the rpoD Gene.</title>
        <authorList>
            <consortium name="The Broad Institute Genome Sequencing Platform"/>
            <person name="Girard L."/>
            <person name="Lood C."/>
            <person name="Rokni-Zadeh H."/>
            <person name="van Noort V."/>
            <person name="Lavigne R."/>
            <person name="De Mot R."/>
        </authorList>
    </citation>
    <scope>NUCLEOTIDE SEQUENCE</scope>
    <source>
        <strain evidence="1">BW13M1</strain>
    </source>
</reference>
<protein>
    <submittedName>
        <fullName evidence="1">Uncharacterized protein</fullName>
    </submittedName>
</protein>
<name>A0A923G9U4_9PSED</name>